<comment type="caution">
    <text evidence="2">The sequence shown here is derived from an EMBL/GenBank/DDBJ whole genome shotgun (WGS) entry which is preliminary data.</text>
</comment>
<protein>
    <recommendedName>
        <fullName evidence="4">DUF948 domain-containing protein</fullName>
    </recommendedName>
</protein>
<dbReference type="STRING" id="1798382.A3D77_03670"/>
<accession>A0A1F5ZWZ7</accession>
<dbReference type="Proteomes" id="UP000176923">
    <property type="component" value="Unassembled WGS sequence"/>
</dbReference>
<evidence type="ECO:0008006" key="4">
    <source>
        <dbReference type="Google" id="ProtNLM"/>
    </source>
</evidence>
<proteinExistence type="predicted"/>
<dbReference type="AlphaFoldDB" id="A0A1F5ZWZ7"/>
<name>A0A1F5ZWZ7_9BACT</name>
<feature type="transmembrane region" description="Helical" evidence="1">
    <location>
        <begin position="6"/>
        <end position="32"/>
    </location>
</feature>
<evidence type="ECO:0000256" key="1">
    <source>
        <dbReference type="SAM" id="Phobius"/>
    </source>
</evidence>
<evidence type="ECO:0000313" key="2">
    <source>
        <dbReference type="EMBL" id="OGG16998.1"/>
    </source>
</evidence>
<evidence type="ECO:0000313" key="3">
    <source>
        <dbReference type="Proteomes" id="UP000176923"/>
    </source>
</evidence>
<organism evidence="2 3">
    <name type="scientific">Candidatus Gottesmanbacteria bacterium RIFCSPHIGHO2_02_FULL_39_11</name>
    <dbReference type="NCBI Taxonomy" id="1798382"/>
    <lineage>
        <taxon>Bacteria</taxon>
        <taxon>Candidatus Gottesmaniibacteriota</taxon>
    </lineage>
</organism>
<keyword evidence="1" id="KW-1133">Transmembrane helix</keyword>
<keyword evidence="1" id="KW-0472">Membrane</keyword>
<gene>
    <name evidence="2" type="ORF">A3D77_03670</name>
</gene>
<dbReference type="EMBL" id="MFJL01000004">
    <property type="protein sequence ID" value="OGG16998.1"/>
    <property type="molecule type" value="Genomic_DNA"/>
</dbReference>
<sequence length="88" mass="9772">MDQTTTILLAVVVLTLTGVLALIGWQVVQILVEVRNMLKKINTMMEQAANFTGNIGKSFQSFSGFGEGIRSAFSLMRLFKKKETSDEK</sequence>
<keyword evidence="1" id="KW-0812">Transmembrane</keyword>
<reference evidence="2 3" key="1">
    <citation type="journal article" date="2016" name="Nat. Commun.">
        <title>Thousands of microbial genomes shed light on interconnected biogeochemical processes in an aquifer system.</title>
        <authorList>
            <person name="Anantharaman K."/>
            <person name="Brown C.T."/>
            <person name="Hug L.A."/>
            <person name="Sharon I."/>
            <person name="Castelle C.J."/>
            <person name="Probst A.J."/>
            <person name="Thomas B.C."/>
            <person name="Singh A."/>
            <person name="Wilkins M.J."/>
            <person name="Karaoz U."/>
            <person name="Brodie E.L."/>
            <person name="Williams K.H."/>
            <person name="Hubbard S.S."/>
            <person name="Banfield J.F."/>
        </authorList>
    </citation>
    <scope>NUCLEOTIDE SEQUENCE [LARGE SCALE GENOMIC DNA]</scope>
</reference>